<sequence length="27" mass="3115">MSCHVRTSRTCVRNQALLTRKHSKLTS</sequence>
<proteinExistence type="predicted"/>
<organism evidence="1">
    <name type="scientific">Anguilla anguilla</name>
    <name type="common">European freshwater eel</name>
    <name type="synonym">Muraena anguilla</name>
    <dbReference type="NCBI Taxonomy" id="7936"/>
    <lineage>
        <taxon>Eukaryota</taxon>
        <taxon>Metazoa</taxon>
        <taxon>Chordata</taxon>
        <taxon>Craniata</taxon>
        <taxon>Vertebrata</taxon>
        <taxon>Euteleostomi</taxon>
        <taxon>Actinopterygii</taxon>
        <taxon>Neopterygii</taxon>
        <taxon>Teleostei</taxon>
        <taxon>Anguilliformes</taxon>
        <taxon>Anguillidae</taxon>
        <taxon>Anguilla</taxon>
    </lineage>
</organism>
<dbReference type="EMBL" id="GBXM01005352">
    <property type="protein sequence ID" value="JAI03226.1"/>
    <property type="molecule type" value="Transcribed_RNA"/>
</dbReference>
<reference evidence="1" key="2">
    <citation type="journal article" date="2015" name="Fish Shellfish Immunol.">
        <title>Early steps in the European eel (Anguilla anguilla)-Vibrio vulnificus interaction in the gills: Role of the RtxA13 toxin.</title>
        <authorList>
            <person name="Callol A."/>
            <person name="Pajuelo D."/>
            <person name="Ebbesson L."/>
            <person name="Teles M."/>
            <person name="MacKenzie S."/>
            <person name="Amaro C."/>
        </authorList>
    </citation>
    <scope>NUCLEOTIDE SEQUENCE</scope>
</reference>
<protein>
    <submittedName>
        <fullName evidence="1">Uncharacterized protein</fullName>
    </submittedName>
</protein>
<evidence type="ECO:0000313" key="1">
    <source>
        <dbReference type="EMBL" id="JAI03226.1"/>
    </source>
</evidence>
<name>A0A0E9XN22_ANGAN</name>
<accession>A0A0E9XN22</accession>
<reference evidence="1" key="1">
    <citation type="submission" date="2014-11" db="EMBL/GenBank/DDBJ databases">
        <authorList>
            <person name="Amaro Gonzalez C."/>
        </authorList>
    </citation>
    <scope>NUCLEOTIDE SEQUENCE</scope>
</reference>
<dbReference type="AlphaFoldDB" id="A0A0E9XN22"/>